<feature type="chain" id="PRO_5033010492" evidence="1">
    <location>
        <begin position="27"/>
        <end position="176"/>
    </location>
</feature>
<dbReference type="Proteomes" id="UP000555552">
    <property type="component" value="Unassembled WGS sequence"/>
</dbReference>
<organism evidence="2 3">
    <name type="scientific">Pseudokineococcus marinus</name>
    <dbReference type="NCBI Taxonomy" id="351215"/>
    <lineage>
        <taxon>Bacteria</taxon>
        <taxon>Bacillati</taxon>
        <taxon>Actinomycetota</taxon>
        <taxon>Actinomycetes</taxon>
        <taxon>Kineosporiales</taxon>
        <taxon>Kineosporiaceae</taxon>
        <taxon>Pseudokineococcus</taxon>
    </lineage>
</organism>
<dbReference type="RefSeq" id="WP_171201386.1">
    <property type="nucleotide sequence ID" value="NZ_BAAANP010000012.1"/>
</dbReference>
<name>A0A849BKA0_9ACTN</name>
<reference evidence="2 3" key="1">
    <citation type="submission" date="2020-05" db="EMBL/GenBank/DDBJ databases">
        <title>MicrobeNet Type strains.</title>
        <authorList>
            <person name="Nicholson A.C."/>
        </authorList>
    </citation>
    <scope>NUCLEOTIDE SEQUENCE [LARGE SCALE GENOMIC DNA]</scope>
    <source>
        <strain evidence="2 3">JCM 14547</strain>
    </source>
</reference>
<accession>A0A849BKA0</accession>
<sequence length="176" mass="18599">MRTLKLATTLSLAATVAVGTSMTAQAASPQYETVTSQSGVATTAVAPAEASDAEMTTAIEQHQRTTQAAPAAASPSAIAATGDYYSYCEEGSSGMMVWTNNAPSNCYGWYYEYLDGQRVSKVNMLQLKANDPGLSGQQEQRLIDWCNANGFYCNIASALIPFGAGKVGKYLLKLVA</sequence>
<evidence type="ECO:0000313" key="3">
    <source>
        <dbReference type="Proteomes" id="UP000555552"/>
    </source>
</evidence>
<keyword evidence="1" id="KW-0732">Signal</keyword>
<feature type="signal peptide" evidence="1">
    <location>
        <begin position="1"/>
        <end position="26"/>
    </location>
</feature>
<comment type="caution">
    <text evidence="2">The sequence shown here is derived from an EMBL/GenBank/DDBJ whole genome shotgun (WGS) entry which is preliminary data.</text>
</comment>
<protein>
    <submittedName>
        <fullName evidence="2">Uncharacterized protein</fullName>
    </submittedName>
</protein>
<gene>
    <name evidence="2" type="ORF">HLB09_00145</name>
</gene>
<keyword evidence="3" id="KW-1185">Reference proteome</keyword>
<proteinExistence type="predicted"/>
<evidence type="ECO:0000313" key="2">
    <source>
        <dbReference type="EMBL" id="NNH21517.1"/>
    </source>
</evidence>
<dbReference type="EMBL" id="JABEMA010000001">
    <property type="protein sequence ID" value="NNH21517.1"/>
    <property type="molecule type" value="Genomic_DNA"/>
</dbReference>
<dbReference type="AlphaFoldDB" id="A0A849BKA0"/>
<evidence type="ECO:0000256" key="1">
    <source>
        <dbReference type="SAM" id="SignalP"/>
    </source>
</evidence>